<dbReference type="InterPro" id="IPR008250">
    <property type="entry name" value="ATPase_P-typ_transduc_dom_A_sf"/>
</dbReference>
<sequence length="740" mass="81518">MVSNAMNESREKIQIKIGGMQCSFCSHTIKRALLRMNGVREVGVSLAHEEALIEYDAGLVNSNNIKRTLRDLGFKIRDPNKVRSFEEEEQELQKEKNRLLKSILLTLISLALMVFMWLGFKSQWMPWLMFIIALIIMFIPGWYIKRMAWASLRRGILNQHVLLEFAAFGGLFGGIYGFFVQPWPTVDFFAVSVFVTTYHILSGYVSLFVRTRSSQAIKKLMELQPSTARVIKDNGKEEETPIELINKGDKVRIRTGEIIPVDGLVIKGSSSVDQSLVTGESIPIIKSQGDEVIGGSLNQYGTLIVEVSKIGEESFLQQISHYIQEARVLKPGITILIDYVLKYFVKIVLSAAIIAFIFWTFESWLIGGNIDFEKAIFTTLAVLIMGYPCALGMATPLAMIRGGGIAAEKGILMRSGEAFQAFKDVNIIVLDKTGTLTIGKPQIVDLLVAEYYGEKELISLVASIEVGSTHPIGQAIVEYALSKNVILHEVNNFQGIPGQGVKGNINSKTLLVGNLRFMKSEGITNDPFNNQRKDLENQGLTIIDVAEDKKIIGLIAIGDVLKEDAKEMVKLLEKVGIDPIIITGDNRHVAKAIAKDLGIKKVLAEVLPQEKALKIRELQSQGNKVAMVGDGINDAPALMQADIGIAIGAGTDIAIESADIILVNERLNGILDAYFIGKSSYIKTVQNIILAFLFNAIGVVAGIFGLIHPIWAMIAMIMSITTVLLNSFASKVFLKAKVSR</sequence>
<dbReference type="InterPro" id="IPR018303">
    <property type="entry name" value="ATPase_P-typ_P_site"/>
</dbReference>
<dbReference type="Pfam" id="PF00403">
    <property type="entry name" value="HMA"/>
    <property type="match status" value="1"/>
</dbReference>
<dbReference type="SUPFAM" id="SSF56784">
    <property type="entry name" value="HAD-like"/>
    <property type="match status" value="1"/>
</dbReference>
<dbReference type="Pfam" id="PF00702">
    <property type="entry name" value="Hydrolase"/>
    <property type="match status" value="1"/>
</dbReference>
<accession>A0A0F9QQQ4</accession>
<organism evidence="13">
    <name type="scientific">marine sediment metagenome</name>
    <dbReference type="NCBI Taxonomy" id="412755"/>
    <lineage>
        <taxon>unclassified sequences</taxon>
        <taxon>metagenomes</taxon>
        <taxon>ecological metagenomes</taxon>
    </lineage>
</organism>
<dbReference type="InterPro" id="IPR023298">
    <property type="entry name" value="ATPase_P-typ_TM_dom_sf"/>
</dbReference>
<feature type="transmembrane region" description="Helical" evidence="11">
    <location>
        <begin position="688"/>
        <end position="707"/>
    </location>
</feature>
<dbReference type="PANTHER" id="PTHR43520">
    <property type="entry name" value="ATP7, ISOFORM B"/>
    <property type="match status" value="1"/>
</dbReference>
<feature type="transmembrane region" description="Helical" evidence="11">
    <location>
        <begin position="188"/>
        <end position="209"/>
    </location>
</feature>
<dbReference type="InterPro" id="IPR023214">
    <property type="entry name" value="HAD_sf"/>
</dbReference>
<comment type="subcellular location">
    <subcellularLocation>
        <location evidence="1">Endomembrane system</location>
        <topology evidence="1">Multi-pass membrane protein</topology>
    </subcellularLocation>
</comment>
<evidence type="ECO:0000256" key="3">
    <source>
        <dbReference type="ARBA" id="ARBA00022448"/>
    </source>
</evidence>
<dbReference type="Gene3D" id="3.30.70.100">
    <property type="match status" value="1"/>
</dbReference>
<dbReference type="SFLD" id="SFLDS00003">
    <property type="entry name" value="Haloacid_Dehalogenase"/>
    <property type="match status" value="1"/>
</dbReference>
<evidence type="ECO:0000256" key="9">
    <source>
        <dbReference type="ARBA" id="ARBA00022989"/>
    </source>
</evidence>
<dbReference type="SUPFAM" id="SSF81665">
    <property type="entry name" value="Calcium ATPase, transmembrane domain M"/>
    <property type="match status" value="1"/>
</dbReference>
<dbReference type="FunFam" id="2.70.150.10:FF:000002">
    <property type="entry name" value="Copper-transporting ATPase 1, putative"/>
    <property type="match status" value="1"/>
</dbReference>
<dbReference type="EMBL" id="LAZR01001324">
    <property type="protein sequence ID" value="KKN46540.1"/>
    <property type="molecule type" value="Genomic_DNA"/>
</dbReference>
<dbReference type="GO" id="GO:0012505">
    <property type="term" value="C:endomembrane system"/>
    <property type="evidence" value="ECO:0007669"/>
    <property type="project" value="UniProtKB-SubCell"/>
</dbReference>
<dbReference type="InterPro" id="IPR044492">
    <property type="entry name" value="P_typ_ATPase_HD_dom"/>
</dbReference>
<evidence type="ECO:0000256" key="2">
    <source>
        <dbReference type="ARBA" id="ARBA00006024"/>
    </source>
</evidence>
<dbReference type="NCBIfam" id="TIGR01511">
    <property type="entry name" value="ATPase-IB1_Cu"/>
    <property type="match status" value="1"/>
</dbReference>
<dbReference type="PANTHER" id="PTHR43520:SF8">
    <property type="entry name" value="P-TYPE CU(+) TRANSPORTER"/>
    <property type="match status" value="1"/>
</dbReference>
<dbReference type="AlphaFoldDB" id="A0A0F9QQQ4"/>
<dbReference type="Gene3D" id="3.40.50.1000">
    <property type="entry name" value="HAD superfamily/HAD-like"/>
    <property type="match status" value="1"/>
</dbReference>
<dbReference type="InterPro" id="IPR023299">
    <property type="entry name" value="ATPase_P-typ_cyto_dom_N"/>
</dbReference>
<dbReference type="Gene3D" id="2.70.150.10">
    <property type="entry name" value="Calcium-transporting ATPase, cytoplasmic transduction domain A"/>
    <property type="match status" value="1"/>
</dbReference>
<feature type="transmembrane region" description="Helical" evidence="11">
    <location>
        <begin position="156"/>
        <end position="176"/>
    </location>
</feature>
<evidence type="ECO:0000256" key="5">
    <source>
        <dbReference type="ARBA" id="ARBA00022723"/>
    </source>
</evidence>
<dbReference type="GO" id="GO:0016887">
    <property type="term" value="F:ATP hydrolysis activity"/>
    <property type="evidence" value="ECO:0007669"/>
    <property type="project" value="InterPro"/>
</dbReference>
<dbReference type="PRINTS" id="PR00120">
    <property type="entry name" value="HATPASE"/>
</dbReference>
<dbReference type="SFLD" id="SFLDF00027">
    <property type="entry name" value="p-type_atpase"/>
    <property type="match status" value="1"/>
</dbReference>
<name>A0A0F9QQQ4_9ZZZZ</name>
<dbReference type="GO" id="GO:0005524">
    <property type="term" value="F:ATP binding"/>
    <property type="evidence" value="ECO:0007669"/>
    <property type="project" value="UniProtKB-KW"/>
</dbReference>
<evidence type="ECO:0000256" key="6">
    <source>
        <dbReference type="ARBA" id="ARBA00022741"/>
    </source>
</evidence>
<reference evidence="13" key="1">
    <citation type="journal article" date="2015" name="Nature">
        <title>Complex archaea that bridge the gap between prokaryotes and eukaryotes.</title>
        <authorList>
            <person name="Spang A."/>
            <person name="Saw J.H."/>
            <person name="Jorgensen S.L."/>
            <person name="Zaremba-Niedzwiedzka K."/>
            <person name="Martijn J."/>
            <person name="Lind A.E."/>
            <person name="van Eijk R."/>
            <person name="Schleper C."/>
            <person name="Guy L."/>
            <person name="Ettema T.J."/>
        </authorList>
    </citation>
    <scope>NUCLEOTIDE SEQUENCE</scope>
</reference>
<dbReference type="Pfam" id="PF00122">
    <property type="entry name" value="E1-E2_ATPase"/>
    <property type="match status" value="1"/>
</dbReference>
<dbReference type="GO" id="GO:0016020">
    <property type="term" value="C:membrane"/>
    <property type="evidence" value="ECO:0007669"/>
    <property type="project" value="InterPro"/>
</dbReference>
<dbReference type="PROSITE" id="PS00154">
    <property type="entry name" value="ATPASE_E1_E2"/>
    <property type="match status" value="1"/>
</dbReference>
<keyword evidence="10 11" id="KW-0472">Membrane</keyword>
<dbReference type="CDD" id="cd00371">
    <property type="entry name" value="HMA"/>
    <property type="match status" value="1"/>
</dbReference>
<feature type="transmembrane region" description="Helical" evidence="11">
    <location>
        <begin position="343"/>
        <end position="361"/>
    </location>
</feature>
<dbReference type="SUPFAM" id="SSF81653">
    <property type="entry name" value="Calcium ATPase, transduction domain A"/>
    <property type="match status" value="1"/>
</dbReference>
<keyword evidence="4 11" id="KW-0812">Transmembrane</keyword>
<dbReference type="InterPro" id="IPR001757">
    <property type="entry name" value="P_typ_ATPase"/>
</dbReference>
<evidence type="ECO:0000256" key="11">
    <source>
        <dbReference type="SAM" id="Phobius"/>
    </source>
</evidence>
<dbReference type="Gene3D" id="3.40.1110.10">
    <property type="entry name" value="Calcium-transporting ATPase, cytoplasmic domain N"/>
    <property type="match status" value="1"/>
</dbReference>
<evidence type="ECO:0000313" key="13">
    <source>
        <dbReference type="EMBL" id="KKN46540.1"/>
    </source>
</evidence>
<keyword evidence="7" id="KW-0067">ATP-binding</keyword>
<dbReference type="NCBIfam" id="TIGR01525">
    <property type="entry name" value="ATPase-IB_hvy"/>
    <property type="match status" value="1"/>
</dbReference>
<keyword evidence="8" id="KW-1278">Translocase</keyword>
<evidence type="ECO:0000256" key="10">
    <source>
        <dbReference type="ARBA" id="ARBA00023136"/>
    </source>
</evidence>
<evidence type="ECO:0000259" key="12">
    <source>
        <dbReference type="PROSITE" id="PS50846"/>
    </source>
</evidence>
<proteinExistence type="inferred from homology"/>
<evidence type="ECO:0000256" key="1">
    <source>
        <dbReference type="ARBA" id="ARBA00004127"/>
    </source>
</evidence>
<keyword evidence="3" id="KW-0813">Transport</keyword>
<protein>
    <recommendedName>
        <fullName evidence="12">HMA domain-containing protein</fullName>
    </recommendedName>
</protein>
<dbReference type="FunFam" id="3.30.70.100:FF:000001">
    <property type="entry name" value="ATPase copper transporting beta"/>
    <property type="match status" value="1"/>
</dbReference>
<dbReference type="InterPro" id="IPR036412">
    <property type="entry name" value="HAD-like_sf"/>
</dbReference>
<dbReference type="SUPFAM" id="SSF55008">
    <property type="entry name" value="HMA, heavy metal-associated domain"/>
    <property type="match status" value="1"/>
</dbReference>
<comment type="similarity">
    <text evidence="2">Belongs to the cation transport ATPase (P-type) (TC 3.A.3) family. Type IB subfamily.</text>
</comment>
<evidence type="ECO:0000256" key="8">
    <source>
        <dbReference type="ARBA" id="ARBA00022967"/>
    </source>
</evidence>
<feature type="transmembrane region" description="Helical" evidence="11">
    <location>
        <begin position="124"/>
        <end position="144"/>
    </location>
</feature>
<dbReference type="GO" id="GO:0043682">
    <property type="term" value="F:P-type divalent copper transporter activity"/>
    <property type="evidence" value="ECO:0007669"/>
    <property type="project" value="TreeGrafter"/>
</dbReference>
<feature type="transmembrane region" description="Helical" evidence="11">
    <location>
        <begin position="376"/>
        <end position="400"/>
    </location>
</feature>
<dbReference type="NCBIfam" id="TIGR01494">
    <property type="entry name" value="ATPase_P-type"/>
    <property type="match status" value="1"/>
</dbReference>
<keyword evidence="5" id="KW-0479">Metal-binding</keyword>
<dbReference type="InterPro" id="IPR036163">
    <property type="entry name" value="HMA_dom_sf"/>
</dbReference>
<gene>
    <name evidence="13" type="ORF">LCGC14_0671840</name>
</gene>
<dbReference type="GO" id="GO:0005507">
    <property type="term" value="F:copper ion binding"/>
    <property type="evidence" value="ECO:0007669"/>
    <property type="project" value="TreeGrafter"/>
</dbReference>
<feature type="transmembrane region" description="Helical" evidence="11">
    <location>
        <begin position="99"/>
        <end position="118"/>
    </location>
</feature>
<dbReference type="InterPro" id="IPR027256">
    <property type="entry name" value="P-typ_ATPase_IB"/>
</dbReference>
<evidence type="ECO:0000256" key="7">
    <source>
        <dbReference type="ARBA" id="ARBA00022840"/>
    </source>
</evidence>
<keyword evidence="6" id="KW-0547">Nucleotide-binding</keyword>
<feature type="domain" description="HMA" evidence="12">
    <location>
        <begin position="11"/>
        <end position="77"/>
    </location>
</feature>
<dbReference type="InterPro" id="IPR006121">
    <property type="entry name" value="HMA_dom"/>
</dbReference>
<evidence type="ECO:0000256" key="4">
    <source>
        <dbReference type="ARBA" id="ARBA00022692"/>
    </source>
</evidence>
<feature type="transmembrane region" description="Helical" evidence="11">
    <location>
        <begin position="713"/>
        <end position="734"/>
    </location>
</feature>
<dbReference type="GO" id="GO:0055070">
    <property type="term" value="P:copper ion homeostasis"/>
    <property type="evidence" value="ECO:0007669"/>
    <property type="project" value="TreeGrafter"/>
</dbReference>
<dbReference type="PRINTS" id="PR00119">
    <property type="entry name" value="CATATPASE"/>
</dbReference>
<comment type="caution">
    <text evidence="13">The sequence shown here is derived from an EMBL/GenBank/DDBJ whole genome shotgun (WGS) entry which is preliminary data.</text>
</comment>
<keyword evidence="9 11" id="KW-1133">Transmembrane helix</keyword>
<dbReference type="InterPro" id="IPR059000">
    <property type="entry name" value="ATPase_P-type_domA"/>
</dbReference>
<dbReference type="SFLD" id="SFLDG00002">
    <property type="entry name" value="C1.7:_P-type_atpase_like"/>
    <property type="match status" value="1"/>
</dbReference>
<dbReference type="PROSITE" id="PS50846">
    <property type="entry name" value="HMA_2"/>
    <property type="match status" value="1"/>
</dbReference>